<protein>
    <submittedName>
        <fullName evidence="5">Polyphosphate kinase 2 family protein</fullName>
    </submittedName>
</protein>
<dbReference type="GO" id="GO:0016301">
    <property type="term" value="F:kinase activity"/>
    <property type="evidence" value="ECO:0007669"/>
    <property type="project" value="UniProtKB-KW"/>
</dbReference>
<proteinExistence type="inferred from homology"/>
<feature type="domain" description="Polyphosphate kinase-2-related" evidence="4">
    <location>
        <begin position="32"/>
        <end position="255"/>
    </location>
</feature>
<dbReference type="Gene3D" id="3.40.50.300">
    <property type="entry name" value="P-loop containing nucleotide triphosphate hydrolases"/>
    <property type="match status" value="1"/>
</dbReference>
<dbReference type="PIRSF" id="PIRSF028756">
    <property type="entry name" value="PPK2_prd"/>
    <property type="match status" value="1"/>
</dbReference>
<dbReference type="RefSeq" id="WP_286659204.1">
    <property type="nucleotide sequence ID" value="NZ_JASZYV010000001.1"/>
</dbReference>
<gene>
    <name evidence="5" type="ORF">QTH91_06595</name>
</gene>
<organism evidence="5 6">
    <name type="scientific">Variovorax dokdonensis</name>
    <dbReference type="NCBI Taxonomy" id="344883"/>
    <lineage>
        <taxon>Bacteria</taxon>
        <taxon>Pseudomonadati</taxon>
        <taxon>Pseudomonadota</taxon>
        <taxon>Betaproteobacteria</taxon>
        <taxon>Burkholderiales</taxon>
        <taxon>Comamonadaceae</taxon>
        <taxon>Variovorax</taxon>
    </lineage>
</organism>
<evidence type="ECO:0000259" key="4">
    <source>
        <dbReference type="Pfam" id="PF03976"/>
    </source>
</evidence>
<dbReference type="Proteomes" id="UP001174908">
    <property type="component" value="Unassembled WGS sequence"/>
</dbReference>
<accession>A0ABT7N873</accession>
<keyword evidence="6" id="KW-1185">Reference proteome</keyword>
<dbReference type="PANTHER" id="PTHR34383:SF3">
    <property type="entry name" value="POLYPHOSPHATE:AMP PHOSPHOTRANSFERASE"/>
    <property type="match status" value="1"/>
</dbReference>
<dbReference type="InterPro" id="IPR027417">
    <property type="entry name" value="P-loop_NTPase"/>
</dbReference>
<dbReference type="InterPro" id="IPR016898">
    <property type="entry name" value="Polyphosphate_phosphotransfera"/>
</dbReference>
<dbReference type="EMBL" id="JASZYV010000001">
    <property type="protein sequence ID" value="MDM0044144.1"/>
    <property type="molecule type" value="Genomic_DNA"/>
</dbReference>
<evidence type="ECO:0000313" key="6">
    <source>
        <dbReference type="Proteomes" id="UP001174908"/>
    </source>
</evidence>
<dbReference type="InterPro" id="IPR022300">
    <property type="entry name" value="PPK2-rel_1"/>
</dbReference>
<keyword evidence="3 5" id="KW-0418">Kinase</keyword>
<dbReference type="Pfam" id="PF03976">
    <property type="entry name" value="PPK2"/>
    <property type="match status" value="1"/>
</dbReference>
<name>A0ABT7N873_9BURK</name>
<keyword evidence="2" id="KW-0808">Transferase</keyword>
<dbReference type="InterPro" id="IPR022488">
    <property type="entry name" value="PPK2-related"/>
</dbReference>
<dbReference type="PANTHER" id="PTHR34383">
    <property type="entry name" value="POLYPHOSPHATE:AMP PHOSPHOTRANSFERASE-RELATED"/>
    <property type="match status" value="1"/>
</dbReference>
<evidence type="ECO:0000256" key="2">
    <source>
        <dbReference type="ARBA" id="ARBA00022679"/>
    </source>
</evidence>
<comment type="similarity">
    <text evidence="1">Belongs to the polyphosphate kinase 2 (PPK2) family. Class I subfamily.</text>
</comment>
<reference evidence="5" key="1">
    <citation type="submission" date="2023-06" db="EMBL/GenBank/DDBJ databases">
        <authorList>
            <person name="Jiang Y."/>
            <person name="Liu Q."/>
        </authorList>
    </citation>
    <scope>NUCLEOTIDE SEQUENCE</scope>
    <source>
        <strain evidence="5">CGMCC 1.12089</strain>
    </source>
</reference>
<evidence type="ECO:0000256" key="3">
    <source>
        <dbReference type="ARBA" id="ARBA00022777"/>
    </source>
</evidence>
<dbReference type="NCBIfam" id="TIGR03709">
    <property type="entry name" value="PPK2_rel_1"/>
    <property type="match status" value="1"/>
</dbReference>
<evidence type="ECO:0000256" key="1">
    <source>
        <dbReference type="ARBA" id="ARBA00009924"/>
    </source>
</evidence>
<evidence type="ECO:0000313" key="5">
    <source>
        <dbReference type="EMBL" id="MDM0044144.1"/>
    </source>
</evidence>
<comment type="caution">
    <text evidence="5">The sequence shown here is derived from an EMBL/GenBank/DDBJ whole genome shotgun (WGS) entry which is preliminary data.</text>
</comment>
<sequence length="271" mass="31408">MSNKFKPYRVPTDGDFRLRAIDPNDIPFSEGSEDVDQGNLEAMAKELDKLQNKLHAEGRRKVLLVLQGMDTSGKDGTIRWVFSRTSPLGVRVYAFKAPGEIELSHDYLWRCHAVVPAAGQLMVWNRSHYEDVLVPVVEKWIDRAEAQRRYRQINDFERLLVETGTTVIKCMLHIGQDEQRQRLQERIDEPDKNWKFSRGDLEVRKKWSAYQQAYERALAHTSTEHAPWHVIPSNNKLHRNLMVARLLIKTLKRMDLSFPPADPALKGLVVE</sequence>
<dbReference type="SUPFAM" id="SSF52540">
    <property type="entry name" value="P-loop containing nucleoside triphosphate hydrolases"/>
    <property type="match status" value="1"/>
</dbReference>